<sequence length="344" mass="38282">MLRKSRKSRYNKVSQQATPQQKIKRYTIFATALLAITGIATSTVHAMYETQWQTPQPLIAEAPHAIVADVEEKEVDEGAFTPEEEQVILSAISGTRTAAAAIDALNECGFYPLAITSSGTMEPIGPEESIDYILTDPLQYETKVSGSRIVYLYVTKNTDVEDALNKFDTLPQQLSAVKELAYTVSIANAANYDDGKPDEHPDRYQMSSDAPQIDRRANTVTLYATPLRSESEIEAERKAEEEARKQAEAQKKVEEEARKQAEAEAAERARQQAAAEEAQRRAQAEAEARAQQQAQQQTQGKSHYRNCKDVWETLGHGITSDDPGYSRKLDRDGDGFACEIRPSY</sequence>
<evidence type="ECO:0000256" key="1">
    <source>
        <dbReference type="SAM" id="MobiDB-lite"/>
    </source>
</evidence>
<feature type="compositionally biased region" description="Basic and acidic residues" evidence="1">
    <location>
        <begin position="229"/>
        <end position="270"/>
    </location>
</feature>
<proteinExistence type="predicted"/>
<reference evidence="3 4" key="1">
    <citation type="submission" date="2017-10" db="EMBL/GenBank/DDBJ databases">
        <title>Bifidobacterium genomics.</title>
        <authorList>
            <person name="Lugli G.A."/>
            <person name="Milani C."/>
            <person name="Mancabelli L."/>
        </authorList>
    </citation>
    <scope>NUCLEOTIDE SEQUENCE [LARGE SCALE GENOMIC DNA]</scope>
    <source>
        <strain evidence="3 4">1524B</strain>
    </source>
</reference>
<evidence type="ECO:0000313" key="3">
    <source>
        <dbReference type="EMBL" id="PKU92490.1"/>
    </source>
</evidence>
<comment type="caution">
    <text evidence="3">The sequence shown here is derived from an EMBL/GenBank/DDBJ whole genome shotgun (WGS) entry which is preliminary data.</text>
</comment>
<feature type="compositionally biased region" description="Basic and acidic residues" evidence="1">
    <location>
        <begin position="193"/>
        <end position="203"/>
    </location>
</feature>
<dbReference type="RefSeq" id="WP_101429238.1">
    <property type="nucleotide sequence ID" value="NZ_PCGZ01000001.1"/>
</dbReference>
<dbReference type="AlphaFoldDB" id="A0A2N3QLE2"/>
<dbReference type="EMBL" id="PCGZ01000001">
    <property type="protein sequence ID" value="PKU92490.1"/>
    <property type="molecule type" value="Genomic_DNA"/>
</dbReference>
<feature type="domain" description="Excalibur calcium-binding" evidence="2">
    <location>
        <begin position="303"/>
        <end position="339"/>
    </location>
</feature>
<name>A0A2N3QLE2_9BIFI</name>
<protein>
    <submittedName>
        <fullName evidence="3">Calcium-binding protein</fullName>
    </submittedName>
</protein>
<feature type="compositionally biased region" description="Basic and acidic residues" evidence="1">
    <location>
        <begin position="277"/>
        <end position="288"/>
    </location>
</feature>
<gene>
    <name evidence="3" type="ORF">CQR46_0066</name>
</gene>
<feature type="compositionally biased region" description="Basic and acidic residues" evidence="1">
    <location>
        <begin position="324"/>
        <end position="334"/>
    </location>
</feature>
<evidence type="ECO:0000313" key="4">
    <source>
        <dbReference type="Proteomes" id="UP000233730"/>
    </source>
</evidence>
<accession>A0A2N3QLE2</accession>
<dbReference type="Proteomes" id="UP000233730">
    <property type="component" value="Unassembled WGS sequence"/>
</dbReference>
<feature type="region of interest" description="Disordered" evidence="1">
    <location>
        <begin position="191"/>
        <end position="344"/>
    </location>
</feature>
<dbReference type="Pfam" id="PF05901">
    <property type="entry name" value="Excalibur"/>
    <property type="match status" value="1"/>
</dbReference>
<evidence type="ECO:0000259" key="2">
    <source>
        <dbReference type="SMART" id="SM00894"/>
    </source>
</evidence>
<organism evidence="3 4">
    <name type="scientific">Bifidobacterium pseudolongum subsp. globosum</name>
    <dbReference type="NCBI Taxonomy" id="1690"/>
    <lineage>
        <taxon>Bacteria</taxon>
        <taxon>Bacillati</taxon>
        <taxon>Actinomycetota</taxon>
        <taxon>Actinomycetes</taxon>
        <taxon>Bifidobacteriales</taxon>
        <taxon>Bifidobacteriaceae</taxon>
        <taxon>Bifidobacterium</taxon>
    </lineage>
</organism>
<dbReference type="SMART" id="SM00894">
    <property type="entry name" value="Excalibur"/>
    <property type="match status" value="1"/>
</dbReference>
<dbReference type="InterPro" id="IPR008613">
    <property type="entry name" value="Excalibur_Ca-bd_domain"/>
</dbReference>